<dbReference type="EMBL" id="PEYV01000058">
    <property type="protein sequence ID" value="PIS21303.1"/>
    <property type="molecule type" value="Genomic_DNA"/>
</dbReference>
<dbReference type="AlphaFoldDB" id="A0A2H0X8P5"/>
<dbReference type="InterPro" id="IPR011330">
    <property type="entry name" value="Glyco_hydro/deAcase_b/a-brl"/>
</dbReference>
<evidence type="ECO:0000259" key="3">
    <source>
        <dbReference type="PROSITE" id="PS50151"/>
    </source>
</evidence>
<dbReference type="PROSITE" id="PS50151">
    <property type="entry name" value="UVR"/>
    <property type="match status" value="1"/>
</dbReference>
<protein>
    <recommendedName>
        <fullName evidence="3">UVR domain-containing protein</fullName>
    </recommendedName>
</protein>
<dbReference type="InterPro" id="IPR036876">
    <property type="entry name" value="UVR_dom_sf"/>
</dbReference>
<dbReference type="GO" id="GO:0005975">
    <property type="term" value="P:carbohydrate metabolic process"/>
    <property type="evidence" value="ECO:0007669"/>
    <property type="project" value="InterPro"/>
</dbReference>
<dbReference type="Pfam" id="PF02151">
    <property type="entry name" value="UVR"/>
    <property type="match status" value="1"/>
</dbReference>
<dbReference type="GO" id="GO:0003824">
    <property type="term" value="F:catalytic activity"/>
    <property type="evidence" value="ECO:0007669"/>
    <property type="project" value="InterPro"/>
</dbReference>
<dbReference type="InterPro" id="IPR004300">
    <property type="entry name" value="Glyco_hydro_57_N"/>
</dbReference>
<proteinExistence type="inferred from homology"/>
<evidence type="ECO:0000256" key="2">
    <source>
        <dbReference type="ARBA" id="ARBA00023277"/>
    </source>
</evidence>
<name>A0A2H0X8P5_UNCKA</name>
<organism evidence="4 5">
    <name type="scientific">candidate division WWE3 bacterium CG08_land_8_20_14_0_20_41_15</name>
    <dbReference type="NCBI Taxonomy" id="1975086"/>
    <lineage>
        <taxon>Bacteria</taxon>
        <taxon>Katanobacteria</taxon>
    </lineage>
</organism>
<evidence type="ECO:0000313" key="4">
    <source>
        <dbReference type="EMBL" id="PIS21303.1"/>
    </source>
</evidence>
<dbReference type="InterPro" id="IPR052046">
    <property type="entry name" value="GH57_Enzymes"/>
</dbReference>
<dbReference type="InterPro" id="IPR001943">
    <property type="entry name" value="UVR_dom"/>
</dbReference>
<gene>
    <name evidence="4" type="ORF">COT51_03435</name>
</gene>
<dbReference type="Gene3D" id="3.20.110.20">
    <property type="match status" value="1"/>
</dbReference>
<sequence>MDMYWACFLHFYQPPTQKKYWVDRITKEAYRPIMLKLLENPSAKLTINIAAVLLELWEKYDYQDVIAGYRKLLERGQIELTGSAKFHPLLPKIPDEEIIRQIHLNEETLKHYFPSLQKLKGFFPPEMAYEARVAKIVASLGYEWIIAEELSFSQEFGKVNYSKIYEVEGAVKPDGALLKIFFRERGFSYKVLSGQLGTVNLFLNDLGDRVNRKNYLLTAMDGETFGHHRPGMERLLADLFSTPGVEMTKISELPDIFKDREATKTYPSTWALMEKDVTKNIPFSRWDDPENEIHQLQWQLTSLAIKTVTAGFTPAAEPCDFSKVAEVNSAVTSSMQKASLEARLLLDRAIHSDQYWWASARPWWSLEMIERGAKELKDSVYLCPNATEANKKKAEELYLKIIVTGFDWQRSGKVDELSHKEDEEVRMRTDEGLPKLPKVEVEKMVANLKKEMEEVARSEEFERAALLRDRIKELREYTD</sequence>
<dbReference type="SUPFAM" id="SSF46600">
    <property type="entry name" value="C-terminal UvrC-binding domain of UvrB"/>
    <property type="match status" value="1"/>
</dbReference>
<dbReference type="Pfam" id="PF03065">
    <property type="entry name" value="Glyco_hydro_57"/>
    <property type="match status" value="1"/>
</dbReference>
<dbReference type="PANTHER" id="PTHR36306:SF1">
    <property type="entry name" value="ALPHA-AMYLASE-RELATED"/>
    <property type="match status" value="1"/>
</dbReference>
<feature type="domain" description="UVR" evidence="3">
    <location>
        <begin position="442"/>
        <end position="477"/>
    </location>
</feature>
<reference evidence="5" key="1">
    <citation type="submission" date="2017-09" db="EMBL/GenBank/DDBJ databases">
        <title>Depth-based differentiation of microbial function through sediment-hosted aquifers and enrichment of novel symbionts in the deep terrestrial subsurface.</title>
        <authorList>
            <person name="Probst A.J."/>
            <person name="Ladd B."/>
            <person name="Jarett J.K."/>
            <person name="Geller-Mcgrath D.E."/>
            <person name="Sieber C.M.K."/>
            <person name="Emerson J.B."/>
            <person name="Anantharaman K."/>
            <person name="Thomas B.C."/>
            <person name="Malmstrom R."/>
            <person name="Stieglmeier M."/>
            <person name="Klingl A."/>
            <person name="Woyke T."/>
            <person name="Ryan C.M."/>
            <person name="Banfield J.F."/>
        </authorList>
    </citation>
    <scope>NUCLEOTIDE SEQUENCE [LARGE SCALE GENOMIC DNA]</scope>
</reference>
<keyword evidence="2" id="KW-0119">Carbohydrate metabolism</keyword>
<dbReference type="Gene3D" id="4.10.860.10">
    <property type="entry name" value="UVR domain"/>
    <property type="match status" value="1"/>
</dbReference>
<comment type="caution">
    <text evidence="4">The sequence shown here is derived from an EMBL/GenBank/DDBJ whole genome shotgun (WGS) entry which is preliminary data.</text>
</comment>
<evidence type="ECO:0000313" key="5">
    <source>
        <dbReference type="Proteomes" id="UP000231098"/>
    </source>
</evidence>
<evidence type="ECO:0000256" key="1">
    <source>
        <dbReference type="ARBA" id="ARBA00006821"/>
    </source>
</evidence>
<dbReference type="SUPFAM" id="SSF88713">
    <property type="entry name" value="Glycoside hydrolase/deacetylase"/>
    <property type="match status" value="1"/>
</dbReference>
<dbReference type="Proteomes" id="UP000231098">
    <property type="component" value="Unassembled WGS sequence"/>
</dbReference>
<accession>A0A2H0X8P5</accession>
<comment type="similarity">
    <text evidence="1">Belongs to the glycosyl hydrolase 57 family.</text>
</comment>
<dbReference type="PANTHER" id="PTHR36306">
    <property type="entry name" value="ALPHA-AMYLASE-RELATED-RELATED"/>
    <property type="match status" value="1"/>
</dbReference>